<dbReference type="AlphaFoldDB" id="A0A1I3E0U5"/>
<name>A0A1I3E0U5_9SPHI</name>
<proteinExistence type="predicted"/>
<accession>A0A1I3E0U5</accession>
<dbReference type="Proteomes" id="UP000198670">
    <property type="component" value="Unassembled WGS sequence"/>
</dbReference>
<gene>
    <name evidence="1" type="ORF">SAMN05444682_101709</name>
</gene>
<dbReference type="STRING" id="1477437.SAMN05444682_101709"/>
<protein>
    <submittedName>
        <fullName evidence="1">Uncharacterized protein</fullName>
    </submittedName>
</protein>
<organism evidence="1 2">
    <name type="scientific">Parapedobacter indicus</name>
    <dbReference type="NCBI Taxonomy" id="1477437"/>
    <lineage>
        <taxon>Bacteria</taxon>
        <taxon>Pseudomonadati</taxon>
        <taxon>Bacteroidota</taxon>
        <taxon>Sphingobacteriia</taxon>
        <taxon>Sphingobacteriales</taxon>
        <taxon>Sphingobacteriaceae</taxon>
        <taxon>Parapedobacter</taxon>
    </lineage>
</organism>
<keyword evidence="2" id="KW-1185">Reference proteome</keyword>
<sequence>MQKSTIKPRGVRSLYPLDFNKNNPSMEGFPEWRQYIRDEALKAAHCRTFRSGPIAIVVMPVEQLDALIQMESMRLQAEAQLERARA</sequence>
<reference evidence="1 2" key="1">
    <citation type="submission" date="2016-10" db="EMBL/GenBank/DDBJ databases">
        <authorList>
            <person name="de Groot N.N."/>
        </authorList>
    </citation>
    <scope>NUCLEOTIDE SEQUENCE [LARGE SCALE GENOMIC DNA]</scope>
    <source>
        <strain evidence="1 2">RK1</strain>
    </source>
</reference>
<dbReference type="OrthoDB" id="9775851at2"/>
<dbReference type="EMBL" id="FOQO01000001">
    <property type="protein sequence ID" value="SFH92311.1"/>
    <property type="molecule type" value="Genomic_DNA"/>
</dbReference>
<dbReference type="RefSeq" id="WP_143072834.1">
    <property type="nucleotide sequence ID" value="NZ_FOQO01000001.1"/>
</dbReference>
<evidence type="ECO:0000313" key="1">
    <source>
        <dbReference type="EMBL" id="SFH92311.1"/>
    </source>
</evidence>
<evidence type="ECO:0000313" key="2">
    <source>
        <dbReference type="Proteomes" id="UP000198670"/>
    </source>
</evidence>